<keyword evidence="2" id="KW-1185">Reference proteome</keyword>
<dbReference type="WBParaSite" id="TMUE_2000008163.1">
    <property type="protein sequence ID" value="TMUE_2000008163.1"/>
    <property type="gene ID" value="WBGene00302660"/>
</dbReference>
<sequence>MPLLYNVKPRREMRVSLQMQQVRYYYNIVVLTSSLFVRAIFVIVAIFPSLVLAVLIDSVPLLRFLRTSVGLFVLRWQGAAKMSTHCVR</sequence>
<keyword evidence="1" id="KW-0472">Membrane</keyword>
<keyword evidence="1" id="KW-1133">Transmembrane helix</keyword>
<evidence type="ECO:0000313" key="2">
    <source>
        <dbReference type="Proteomes" id="UP000046395"/>
    </source>
</evidence>
<accession>A0A5S6QLT5</accession>
<evidence type="ECO:0000256" key="1">
    <source>
        <dbReference type="SAM" id="Phobius"/>
    </source>
</evidence>
<protein>
    <submittedName>
        <fullName evidence="3">Transmembrane protein</fullName>
    </submittedName>
</protein>
<evidence type="ECO:0000313" key="3">
    <source>
        <dbReference type="WBParaSite" id="TMUE_2000008163.1"/>
    </source>
</evidence>
<keyword evidence="1" id="KW-0812">Transmembrane</keyword>
<feature type="transmembrane region" description="Helical" evidence="1">
    <location>
        <begin position="24"/>
        <end position="56"/>
    </location>
</feature>
<organism evidence="2 3">
    <name type="scientific">Trichuris muris</name>
    <name type="common">Mouse whipworm</name>
    <dbReference type="NCBI Taxonomy" id="70415"/>
    <lineage>
        <taxon>Eukaryota</taxon>
        <taxon>Metazoa</taxon>
        <taxon>Ecdysozoa</taxon>
        <taxon>Nematoda</taxon>
        <taxon>Enoplea</taxon>
        <taxon>Dorylaimia</taxon>
        <taxon>Trichinellida</taxon>
        <taxon>Trichuridae</taxon>
        <taxon>Trichuris</taxon>
    </lineage>
</organism>
<dbReference type="AlphaFoldDB" id="A0A5S6QLT5"/>
<name>A0A5S6QLT5_TRIMR</name>
<reference evidence="3" key="1">
    <citation type="submission" date="2019-12" db="UniProtKB">
        <authorList>
            <consortium name="WormBaseParasite"/>
        </authorList>
    </citation>
    <scope>IDENTIFICATION</scope>
</reference>
<proteinExistence type="predicted"/>
<dbReference type="Proteomes" id="UP000046395">
    <property type="component" value="Unassembled WGS sequence"/>
</dbReference>